<gene>
    <name evidence="2" type="ORF">METZ01_LOCUS293423</name>
</gene>
<evidence type="ECO:0000259" key="1">
    <source>
        <dbReference type="Pfam" id="PF00171"/>
    </source>
</evidence>
<dbReference type="Gene3D" id="3.40.605.10">
    <property type="entry name" value="Aldehyde Dehydrogenase, Chain A, domain 1"/>
    <property type="match status" value="1"/>
</dbReference>
<dbReference type="SUPFAM" id="SSF53720">
    <property type="entry name" value="ALDH-like"/>
    <property type="match status" value="1"/>
</dbReference>
<dbReference type="InterPro" id="IPR016162">
    <property type="entry name" value="Ald_DH_N"/>
</dbReference>
<name>A0A382LUZ4_9ZZZZ</name>
<reference evidence="2" key="1">
    <citation type="submission" date="2018-05" db="EMBL/GenBank/DDBJ databases">
        <authorList>
            <person name="Lanie J.A."/>
            <person name="Ng W.-L."/>
            <person name="Kazmierczak K.M."/>
            <person name="Andrzejewski T.M."/>
            <person name="Davidsen T.M."/>
            <person name="Wayne K.J."/>
            <person name="Tettelin H."/>
            <person name="Glass J.I."/>
            <person name="Rusch D."/>
            <person name="Podicherti R."/>
            <person name="Tsui H.-C.T."/>
            <person name="Winkler M.E."/>
        </authorList>
    </citation>
    <scope>NUCLEOTIDE SEQUENCE</scope>
</reference>
<dbReference type="EMBL" id="UINC01089455">
    <property type="protein sequence ID" value="SVC40569.1"/>
    <property type="molecule type" value="Genomic_DNA"/>
</dbReference>
<dbReference type="AlphaFoldDB" id="A0A382LUZ4"/>
<evidence type="ECO:0000313" key="2">
    <source>
        <dbReference type="EMBL" id="SVC40569.1"/>
    </source>
</evidence>
<feature type="non-terminal residue" evidence="2">
    <location>
        <position position="89"/>
    </location>
</feature>
<organism evidence="2">
    <name type="scientific">marine metagenome</name>
    <dbReference type="NCBI Taxonomy" id="408172"/>
    <lineage>
        <taxon>unclassified sequences</taxon>
        <taxon>metagenomes</taxon>
        <taxon>ecological metagenomes</taxon>
    </lineage>
</organism>
<dbReference type="Pfam" id="PF00171">
    <property type="entry name" value="Aldedh"/>
    <property type="match status" value="1"/>
</dbReference>
<accession>A0A382LUZ4</accession>
<dbReference type="InterPro" id="IPR015590">
    <property type="entry name" value="Aldehyde_DH_dom"/>
</dbReference>
<dbReference type="PANTHER" id="PTHR11699">
    <property type="entry name" value="ALDEHYDE DEHYDROGENASE-RELATED"/>
    <property type="match status" value="1"/>
</dbReference>
<feature type="domain" description="Aldehyde dehydrogenase" evidence="1">
    <location>
        <begin position="27"/>
        <end position="88"/>
    </location>
</feature>
<proteinExistence type="predicted"/>
<dbReference type="InterPro" id="IPR016161">
    <property type="entry name" value="Ald_DH/histidinol_DH"/>
</dbReference>
<dbReference type="GO" id="GO:0016491">
    <property type="term" value="F:oxidoreductase activity"/>
    <property type="evidence" value="ECO:0007669"/>
    <property type="project" value="InterPro"/>
</dbReference>
<protein>
    <recommendedName>
        <fullName evidence="1">Aldehyde dehydrogenase domain-containing protein</fullName>
    </recommendedName>
</protein>
<sequence>MMTKATTLAKLRERPVAPGQHLIDGVWTDSVDGSTKEVISPIDGKLLTRIATGGEQDVDLAVRAARRSFESGAWSLMSPANRKNVLTRL</sequence>